<organism evidence="10 11">
    <name type="scientific">Besnoitia besnoiti</name>
    <name type="common">Apicomplexan protozoan</name>
    <dbReference type="NCBI Taxonomy" id="94643"/>
    <lineage>
        <taxon>Eukaryota</taxon>
        <taxon>Sar</taxon>
        <taxon>Alveolata</taxon>
        <taxon>Apicomplexa</taxon>
        <taxon>Conoidasida</taxon>
        <taxon>Coccidia</taxon>
        <taxon>Eucoccidiorida</taxon>
        <taxon>Eimeriorina</taxon>
        <taxon>Sarcocystidae</taxon>
        <taxon>Besnoitia</taxon>
    </lineage>
</organism>
<feature type="compositionally biased region" description="Basic and acidic residues" evidence="7">
    <location>
        <begin position="183"/>
        <end position="193"/>
    </location>
</feature>
<evidence type="ECO:0000256" key="3">
    <source>
        <dbReference type="ARBA" id="ARBA00013194"/>
    </source>
</evidence>
<evidence type="ECO:0000256" key="7">
    <source>
        <dbReference type="SAM" id="MobiDB-lite"/>
    </source>
</evidence>
<dbReference type="InterPro" id="IPR008880">
    <property type="entry name" value="Trigger_fac_C"/>
</dbReference>
<dbReference type="STRING" id="94643.A0A2A9MFL7"/>
<feature type="domain" description="Trigger factor ribosome-binding bacterial" evidence="8">
    <location>
        <begin position="285"/>
        <end position="421"/>
    </location>
</feature>
<dbReference type="PANTHER" id="PTHR30560">
    <property type="entry name" value="TRIGGER FACTOR CHAPERONE AND PEPTIDYL-PROLYL CIS/TRANS ISOMERASE"/>
    <property type="match status" value="1"/>
</dbReference>
<dbReference type="GO" id="GO:0043335">
    <property type="term" value="P:protein unfolding"/>
    <property type="evidence" value="ECO:0007669"/>
    <property type="project" value="TreeGrafter"/>
</dbReference>
<protein>
    <recommendedName>
        <fullName evidence="3">peptidylprolyl isomerase</fullName>
        <ecNumber evidence="3">5.2.1.8</ecNumber>
    </recommendedName>
</protein>
<keyword evidence="11" id="KW-1185">Reference proteome</keyword>
<dbReference type="Pfam" id="PF05697">
    <property type="entry name" value="Trigger_N"/>
    <property type="match status" value="1"/>
</dbReference>
<feature type="compositionally biased region" description="Basic and acidic residues" evidence="7">
    <location>
        <begin position="133"/>
        <end position="152"/>
    </location>
</feature>
<dbReference type="Gene3D" id="3.30.70.1050">
    <property type="entry name" value="Trigger factor ribosome-binding domain"/>
    <property type="match status" value="1"/>
</dbReference>
<dbReference type="EC" id="5.2.1.8" evidence="3"/>
<evidence type="ECO:0000256" key="1">
    <source>
        <dbReference type="ARBA" id="ARBA00000971"/>
    </source>
</evidence>
<dbReference type="Gene3D" id="1.10.3120.10">
    <property type="entry name" value="Trigger factor, C-terminal domain"/>
    <property type="match status" value="1"/>
</dbReference>
<keyword evidence="5" id="KW-0143">Chaperone</keyword>
<dbReference type="EMBL" id="NWUJ01000006">
    <property type="protein sequence ID" value="PFH34766.1"/>
    <property type="molecule type" value="Genomic_DNA"/>
</dbReference>
<feature type="region of interest" description="Disordered" evidence="7">
    <location>
        <begin position="51"/>
        <end position="81"/>
    </location>
</feature>
<evidence type="ECO:0000256" key="2">
    <source>
        <dbReference type="ARBA" id="ARBA00005464"/>
    </source>
</evidence>
<reference evidence="10 11" key="1">
    <citation type="submission" date="2017-09" db="EMBL/GenBank/DDBJ databases">
        <title>Genome sequencing of Besnoitia besnoiti strain Bb-Ger1.</title>
        <authorList>
            <person name="Schares G."/>
            <person name="Venepally P."/>
            <person name="Lorenzi H.A."/>
        </authorList>
    </citation>
    <scope>NUCLEOTIDE SEQUENCE [LARGE SCALE GENOMIC DNA]</scope>
    <source>
        <strain evidence="10 11">Bb-Ger1</strain>
    </source>
</reference>
<dbReference type="GO" id="GO:0043022">
    <property type="term" value="F:ribosome binding"/>
    <property type="evidence" value="ECO:0007669"/>
    <property type="project" value="TreeGrafter"/>
</dbReference>
<dbReference type="RefSeq" id="XP_029218775.1">
    <property type="nucleotide sequence ID" value="XM_029365192.1"/>
</dbReference>
<comment type="catalytic activity">
    <reaction evidence="1">
        <text>[protein]-peptidylproline (omega=180) = [protein]-peptidylproline (omega=0)</text>
        <dbReference type="Rhea" id="RHEA:16237"/>
        <dbReference type="Rhea" id="RHEA-COMP:10747"/>
        <dbReference type="Rhea" id="RHEA-COMP:10748"/>
        <dbReference type="ChEBI" id="CHEBI:83833"/>
        <dbReference type="ChEBI" id="CHEBI:83834"/>
        <dbReference type="EC" id="5.2.1.8"/>
    </reaction>
</comment>
<dbReference type="Proteomes" id="UP000224006">
    <property type="component" value="Chromosome VI"/>
</dbReference>
<evidence type="ECO:0000259" key="9">
    <source>
        <dbReference type="Pfam" id="PF05698"/>
    </source>
</evidence>
<feature type="domain" description="Trigger factor C-terminal" evidence="9">
    <location>
        <begin position="647"/>
        <end position="778"/>
    </location>
</feature>
<comment type="similarity">
    <text evidence="2">Belongs to the FKBP-type PPIase family. Tig subfamily.</text>
</comment>
<sequence length="881" mass="96711">MGTPASLAFAEFSCGSPSPSLYASSLQVPVPVSSPSAAASPLAGHALWAGSGVNPTTAQPRSRRVSERAHLRSLSSVSPGASSPAFSGFFLQSLSSAFAVELSPALGLSLHPLRRRADSSRAASPFDAASSERGSDEDSGENRDECAFSREEGAEEETPGSDQVRGTGGARDTLRFGVDPEQPSERVRQQHESIEDDDAILPAIDLRGDSSAEDVDDEEIENEEGAAAGKRPRSFKEKRREAQRRRTAYLRRGRRYGASAPEIAGKDSERVDQAYIEELAGYLPVEVHRRDNATVLIEADIPGHVTQRVHELTITHLRTTLRVPGYRSGLAEVPLSMLQYYAGGTDAVKQRAIQALGDLLLHQATKKGAKMIGTPQFVEKDTELVAHFTPGKAMKLQIRCDTLPTVKFKENYKGLKLRVPRPPYPKGLLFQKAEEILKKRHAAQVDFPNQDTRRARMGDAVEIEVTRGWFEKSDETRGDAIPTHLIAGNVTVILDKECNPEGGAELVDGLLGIRKGDTREVRVPLPFSVKEMKPFVGAPHVSTTASTPPSRPSPRVSATGFLETEGTAGAREADGAEDLSAVDALAREAGVKCGIDVTDETRQHILDDDEERLVQTTLHVKCLAVKQRVPRELDDEFYKTVCNESREQVRQRLEATGDELVEAASVKARRGAVASALDDITTIDAPNTLIEEQARLTYKQQLLSTEMEGHDITGLDTEEKYQEWKSKNLPVVVKLLKTAFTIKAILKNENLQVDRAKLMQSVEATLMKCPGQKPETVTERTLNLMESQLAYDFVADHAEITYYVEEKPVTASVVHKSADGQISYGMKAYPAGADVDRYQKRRQELVDENEKMKDLTSKFFMEPGGKKRPPPLKPEDGDDES</sequence>
<dbReference type="GO" id="GO:0003755">
    <property type="term" value="F:peptidyl-prolyl cis-trans isomerase activity"/>
    <property type="evidence" value="ECO:0007669"/>
    <property type="project" value="UniProtKB-KW"/>
</dbReference>
<dbReference type="InterPro" id="IPR005215">
    <property type="entry name" value="Trig_fac"/>
</dbReference>
<feature type="region of interest" description="Disordered" evidence="7">
    <location>
        <begin position="116"/>
        <end position="245"/>
    </location>
</feature>
<dbReference type="GeneID" id="40311725"/>
<dbReference type="GO" id="GO:0044183">
    <property type="term" value="F:protein folding chaperone"/>
    <property type="evidence" value="ECO:0007669"/>
    <property type="project" value="TreeGrafter"/>
</dbReference>
<dbReference type="SUPFAM" id="SSF102735">
    <property type="entry name" value="Trigger factor ribosome-binding domain"/>
    <property type="match status" value="1"/>
</dbReference>
<dbReference type="OrthoDB" id="3366at2759"/>
<dbReference type="SUPFAM" id="SSF109998">
    <property type="entry name" value="Triger factor/SurA peptide-binding domain-like"/>
    <property type="match status" value="1"/>
</dbReference>
<feature type="compositionally biased region" description="Low complexity" evidence="7">
    <location>
        <begin position="120"/>
        <end position="132"/>
    </location>
</feature>
<dbReference type="InterPro" id="IPR036611">
    <property type="entry name" value="Trigger_fac_ribosome-bd_sf"/>
</dbReference>
<dbReference type="InterPro" id="IPR008881">
    <property type="entry name" value="Trigger_fac_ribosome-bd_bac"/>
</dbReference>
<dbReference type="Pfam" id="PF05698">
    <property type="entry name" value="Trigger_C"/>
    <property type="match status" value="1"/>
</dbReference>
<dbReference type="AlphaFoldDB" id="A0A2A9MFL7"/>
<proteinExistence type="inferred from homology"/>
<dbReference type="GO" id="GO:0051083">
    <property type="term" value="P:'de novo' cotranslational protein folding"/>
    <property type="evidence" value="ECO:0007669"/>
    <property type="project" value="TreeGrafter"/>
</dbReference>
<dbReference type="InterPro" id="IPR037041">
    <property type="entry name" value="Trigger_fac_C_sf"/>
</dbReference>
<keyword evidence="4" id="KW-0697">Rotamase</keyword>
<evidence type="ECO:0000313" key="10">
    <source>
        <dbReference type="EMBL" id="PFH34766.1"/>
    </source>
</evidence>
<evidence type="ECO:0000256" key="4">
    <source>
        <dbReference type="ARBA" id="ARBA00023110"/>
    </source>
</evidence>
<feature type="compositionally biased region" description="Acidic residues" evidence="7">
    <location>
        <begin position="211"/>
        <end position="224"/>
    </location>
</feature>
<dbReference type="VEuPathDB" id="ToxoDB:BESB_067990"/>
<comment type="caution">
    <text evidence="10">The sequence shown here is derived from an EMBL/GenBank/DDBJ whole genome shotgun (WGS) entry which is preliminary data.</text>
</comment>
<dbReference type="InterPro" id="IPR027304">
    <property type="entry name" value="Trigger_fact/SurA_dom_sf"/>
</dbReference>
<evidence type="ECO:0000259" key="8">
    <source>
        <dbReference type="Pfam" id="PF05697"/>
    </source>
</evidence>
<keyword evidence="6" id="KW-0413">Isomerase</keyword>
<evidence type="ECO:0000256" key="5">
    <source>
        <dbReference type="ARBA" id="ARBA00023186"/>
    </source>
</evidence>
<feature type="region of interest" description="Disordered" evidence="7">
    <location>
        <begin position="845"/>
        <end position="881"/>
    </location>
</feature>
<dbReference type="KEGG" id="bbes:BESB_067990"/>
<gene>
    <name evidence="10" type="ORF">BESB_067990</name>
</gene>
<accession>A0A2A9MFL7</accession>
<name>A0A2A9MFL7_BESBE</name>
<feature type="compositionally biased region" description="Basic and acidic residues" evidence="7">
    <location>
        <begin position="845"/>
        <end position="856"/>
    </location>
</feature>
<evidence type="ECO:0000313" key="11">
    <source>
        <dbReference type="Proteomes" id="UP000224006"/>
    </source>
</evidence>
<dbReference type="GO" id="GO:0015031">
    <property type="term" value="P:protein transport"/>
    <property type="evidence" value="ECO:0007669"/>
    <property type="project" value="InterPro"/>
</dbReference>
<evidence type="ECO:0000256" key="6">
    <source>
        <dbReference type="ARBA" id="ARBA00023235"/>
    </source>
</evidence>
<dbReference type="PANTHER" id="PTHR30560:SF3">
    <property type="entry name" value="TRIGGER FACTOR-LIKE PROTEIN TIG, CHLOROPLASTIC"/>
    <property type="match status" value="1"/>
</dbReference>